<sequence>MPFPPINLHQRMTSPGKELFKKNKPNINLPQSFQIKAQAVKNTEKQCFLNSWPSANLKQLGIKPQLRSNLQFAQIGDANLGLKAPKKSSRLALLKNLANSCDSMAASSESAGTQKSSKDSSQQDADEEIPFSLSLTPEAVLVIRKRNLEKQLLARQQKSTFSSDFRHKRIFPSRMTQVFKSNTSVAKSSNPDDIRTIVKISLLNDKYKYDDVEYEEEDWDVDETVLTKCREWLEGVESTADLKKVDKLETLPHLVASNQLPSNLRHL</sequence>
<dbReference type="Proteomes" id="UP001166093">
    <property type="component" value="Unassembled WGS sequence"/>
</dbReference>
<proteinExistence type="predicted"/>
<comment type="caution">
    <text evidence="2">The sequence shown here is derived from an EMBL/GenBank/DDBJ whole genome shotgun (WGS) entry which is preliminary data.</text>
</comment>
<evidence type="ECO:0000256" key="1">
    <source>
        <dbReference type="SAM" id="MobiDB-lite"/>
    </source>
</evidence>
<organism evidence="2 3">
    <name type="scientific">Polyodon spathula</name>
    <name type="common">North American paddlefish</name>
    <name type="synonym">Squalus spathula</name>
    <dbReference type="NCBI Taxonomy" id="7913"/>
    <lineage>
        <taxon>Eukaryota</taxon>
        <taxon>Metazoa</taxon>
        <taxon>Chordata</taxon>
        <taxon>Craniata</taxon>
        <taxon>Vertebrata</taxon>
        <taxon>Euteleostomi</taxon>
        <taxon>Actinopterygii</taxon>
        <taxon>Chondrostei</taxon>
        <taxon>Acipenseriformes</taxon>
        <taxon>Polyodontidae</taxon>
        <taxon>Polyodon</taxon>
    </lineage>
</organism>
<evidence type="ECO:0000313" key="3">
    <source>
        <dbReference type="Proteomes" id="UP001166093"/>
    </source>
</evidence>
<feature type="region of interest" description="Disordered" evidence="1">
    <location>
        <begin position="105"/>
        <end position="129"/>
    </location>
</feature>
<protein>
    <submittedName>
        <fullName evidence="2">PRR18 protein</fullName>
    </submittedName>
</protein>
<feature type="non-terminal residue" evidence="2">
    <location>
        <position position="267"/>
    </location>
</feature>
<name>A0ABS2Y4F3_POLSP</name>
<reference evidence="2" key="1">
    <citation type="journal article" date="2021" name="Cell">
        <title>Tracing the genetic footprints of vertebrate landing in non-teleost ray-finned fishes.</title>
        <authorList>
            <person name="Bi X."/>
            <person name="Wang K."/>
            <person name="Yang L."/>
            <person name="Pan H."/>
            <person name="Jiang H."/>
            <person name="Wei Q."/>
            <person name="Fang M."/>
            <person name="Yu H."/>
            <person name="Zhu C."/>
            <person name="Cai Y."/>
            <person name="He Y."/>
            <person name="Gan X."/>
            <person name="Zeng H."/>
            <person name="Yu D."/>
            <person name="Zhu Y."/>
            <person name="Jiang H."/>
            <person name="Qiu Q."/>
            <person name="Yang H."/>
            <person name="Zhang Y.E."/>
            <person name="Wang W."/>
            <person name="Zhu M."/>
            <person name="He S."/>
            <person name="Zhang G."/>
        </authorList>
    </citation>
    <scope>NUCLEOTIDE SEQUENCE</scope>
    <source>
        <strain evidence="2">Pddl_001</strain>
    </source>
</reference>
<dbReference type="InterPro" id="IPR031369">
    <property type="entry name" value="PRR18"/>
</dbReference>
<dbReference type="EMBL" id="JAAWVQ010107547">
    <property type="protein sequence ID" value="MBN3281298.1"/>
    <property type="molecule type" value="Genomic_DNA"/>
</dbReference>
<feature type="non-terminal residue" evidence="2">
    <location>
        <position position="1"/>
    </location>
</feature>
<evidence type="ECO:0000313" key="2">
    <source>
        <dbReference type="EMBL" id="MBN3281298.1"/>
    </source>
</evidence>
<accession>A0ABS2Y4F3</accession>
<dbReference type="Pfam" id="PF15671">
    <property type="entry name" value="PRR18"/>
    <property type="match status" value="2"/>
</dbReference>
<gene>
    <name evidence="2" type="primary">Prr18_0</name>
    <name evidence="2" type="ORF">GTO93_0007300</name>
</gene>
<keyword evidence="3" id="KW-1185">Reference proteome</keyword>